<accession>A0A7T6VL79</accession>
<dbReference type="AlphaFoldDB" id="A0A7T6VL79"/>
<dbReference type="KEGG" id="bann:JFN94_19030"/>
<evidence type="ECO:0000313" key="1">
    <source>
        <dbReference type="EMBL" id="QQK05968.1"/>
    </source>
</evidence>
<dbReference type="RefSeq" id="WP_124829728.1">
    <property type="nucleotide sequence ID" value="NZ_CADEPR010000016.1"/>
</dbReference>
<reference evidence="1 2" key="1">
    <citation type="submission" date="2020-12" db="EMBL/GenBank/DDBJ databases">
        <title>Complete genome sequence of Burkholderia anthina BJQ0011.</title>
        <authorList>
            <person name="Xu Y."/>
        </authorList>
    </citation>
    <scope>NUCLEOTIDE SEQUENCE [LARGE SCALE GENOMIC DNA]</scope>
    <source>
        <strain evidence="1 2">BJQ0011</strain>
    </source>
</reference>
<gene>
    <name evidence="1" type="ORF">JFN94_19030</name>
</gene>
<protein>
    <submittedName>
        <fullName evidence="1">Uncharacterized protein</fullName>
    </submittedName>
</protein>
<evidence type="ECO:0000313" key="2">
    <source>
        <dbReference type="Proteomes" id="UP000596205"/>
    </source>
</evidence>
<name>A0A7T6VL79_9BURK</name>
<proteinExistence type="predicted"/>
<dbReference type="Proteomes" id="UP000596205">
    <property type="component" value="Chromosome 2"/>
</dbReference>
<dbReference type="EMBL" id="CP066770">
    <property type="protein sequence ID" value="QQK05968.1"/>
    <property type="molecule type" value="Genomic_DNA"/>
</dbReference>
<organism evidence="1 2">
    <name type="scientific">Burkholderia anthina</name>
    <dbReference type="NCBI Taxonomy" id="179879"/>
    <lineage>
        <taxon>Bacteria</taxon>
        <taxon>Pseudomonadati</taxon>
        <taxon>Pseudomonadota</taxon>
        <taxon>Betaproteobacteria</taxon>
        <taxon>Burkholderiales</taxon>
        <taxon>Burkholderiaceae</taxon>
        <taxon>Burkholderia</taxon>
        <taxon>Burkholderia cepacia complex</taxon>
    </lineage>
</organism>
<sequence length="69" mass="7436">MPDCCPPRAAFAAPSSSGTARVASRPLSRSRFGSIRAAIAIRCLRLLGWYRLERLLASIPDSNDDFGIG</sequence>